<evidence type="ECO:0000313" key="1">
    <source>
        <dbReference type="EMBL" id="PIV00756.1"/>
    </source>
</evidence>
<comment type="caution">
    <text evidence="1">The sequence shown here is derived from an EMBL/GenBank/DDBJ whole genome shotgun (WGS) entry which is preliminary data.</text>
</comment>
<evidence type="ECO:0000313" key="2">
    <source>
        <dbReference type="Proteomes" id="UP000230399"/>
    </source>
</evidence>
<proteinExistence type="predicted"/>
<organism evidence="1 2">
    <name type="scientific">Candidatus Shapirobacteria bacterium CG03_land_8_20_14_0_80_40_19</name>
    <dbReference type="NCBI Taxonomy" id="1974880"/>
    <lineage>
        <taxon>Bacteria</taxon>
        <taxon>Candidatus Shapironibacteriota</taxon>
    </lineage>
</organism>
<reference evidence="2" key="1">
    <citation type="submission" date="2017-09" db="EMBL/GenBank/DDBJ databases">
        <title>Depth-based differentiation of microbial function through sediment-hosted aquifers and enrichment of novel symbionts in the deep terrestrial subsurface.</title>
        <authorList>
            <person name="Probst A.J."/>
            <person name="Ladd B."/>
            <person name="Jarett J.K."/>
            <person name="Geller-Mcgrath D.E."/>
            <person name="Sieber C.M.K."/>
            <person name="Emerson J.B."/>
            <person name="Anantharaman K."/>
            <person name="Thomas B.C."/>
            <person name="Malmstrom R."/>
            <person name="Stieglmeier M."/>
            <person name="Klingl A."/>
            <person name="Woyke T."/>
            <person name="Ryan C.M."/>
            <person name="Banfield J.F."/>
        </authorList>
    </citation>
    <scope>NUCLEOTIDE SEQUENCE [LARGE SCALE GENOMIC DNA]</scope>
</reference>
<gene>
    <name evidence="1" type="ORF">COS55_03015</name>
</gene>
<dbReference type="Proteomes" id="UP000230399">
    <property type="component" value="Unassembled WGS sequence"/>
</dbReference>
<name>A0A2M7BCC4_9BACT</name>
<accession>A0A2M7BCC4</accession>
<sequence length="122" mass="13554">RPYLSKIPCDPVTKQPYLYQRPECQKFAVFAALITENQTIVYPNTGGYNYVVTSPNYRLVPEELGGVTPTQVPLPTGDGAVKYGCFSGVCQSFSGFDCTPKYLREDCYLKCGSPAYPENECE</sequence>
<dbReference type="EMBL" id="PEVD01000044">
    <property type="protein sequence ID" value="PIV00756.1"/>
    <property type="molecule type" value="Genomic_DNA"/>
</dbReference>
<feature type="non-terminal residue" evidence="1">
    <location>
        <position position="1"/>
    </location>
</feature>
<protein>
    <submittedName>
        <fullName evidence="1">Uncharacterized protein</fullName>
    </submittedName>
</protein>
<dbReference type="AlphaFoldDB" id="A0A2M7BCC4"/>